<evidence type="ECO:0000256" key="3">
    <source>
        <dbReference type="PROSITE-ProRule" id="PRU00023"/>
    </source>
</evidence>
<accession>A0A0D2CWY2</accession>
<evidence type="ECO:0000256" key="4">
    <source>
        <dbReference type="SAM" id="MobiDB-lite"/>
    </source>
</evidence>
<feature type="repeat" description="ANK" evidence="3">
    <location>
        <begin position="1163"/>
        <end position="1195"/>
    </location>
</feature>
<dbReference type="Pfam" id="PF13637">
    <property type="entry name" value="Ank_4"/>
    <property type="match status" value="1"/>
</dbReference>
<sequence length="1297" mass="143739">MSSSKSKDVEKAVRASLMPLHDHDSSQVASTAPVVEVHAYHRQLFTWLAEELQSITNSVMTLKPLMFHSEFAPKSRDLLDDTKEALGQEKAQVQKSLLDIAAQRSGVKYADLVSKLEHLKSILSSLNDKFGELRDLDPGRMPNRNKLVVLARIQRSSVRRAQLLATVEMVQSRFQAVDKSLEALLPSMMITAALEQEHSVEVQKLREELQILAVTEAPANTRSYKLDAKSHPTSPRWARSEGVARQIKQILPSIDHRFNTFRDLMPNGTNLARHQHYQRIRSNGTCDWLISSKEFWEEWLHAKHGTSETLFCWGEPGTGKSILASRAIDVLFGIRRVCAYYYIGNCVALSAERLALSLLCQLCDLGPDFSAVDTHISSQDPRRRRSDPKSDDIDSVEVLPPVCDSTLVEEADGVGGPCLLAADLAAGHGTGDAKEAADVKQTESPKEGKAATATKHENFTNIWSLKTSARATARPPLQILLDALGKVISSIGGEESVFIVLDAWDENNMECVGDFYAILGKLYSLNCKLFLTSREEPDSRTPFGHIPVHIDESRNCNDVESVVREQLDSLNLFEAVPGPQAVENLPGIVAQTSRGVFTAAILRTNHLRSMTVDISRRPPLAAFQPLFSPIRSLIKRIQGKGKLYVLDDIIKDYLTELQKSKPSIALPLQLTLVWVGFAEPPLAVRDLNVAIPKISNRIRNFSIPLSQRMETITNDSDMDVISSWLAGLIVIDPGTSLMRLLSDPVKTAIASFLSTSIRLPVRLDIMLGEICIYCIRYLLQIETGNVDLRSEIRTVELLRTEPFLAHAALSWGTFYRRFYELTTAPSLGPEKDVSQYAGREGKAKERAIAANDPNDTESIEAAETNTEANERGEEAATAAATKENDSTLAEPSTQMQEKAVVFNPPPPDVSSHALEMFENREKITLAVIMAMYLSNDPTTLPLSWEELYSWVNSMSDLHIASRLGLTLPVKNILKADRLQLSVQDEQGRTPLHEAASGGFQDVARILVEAGAQLVLKDKTEKTPLDLAMAGKHYAVFALLFEKLVESQKKDITSEIDGASDLIDDYCLCICGDQKPRQRMLDLTLIHAIDKHNIDIAELLLDHGANPNCWDDSQTPVMHHAIFGYNRGEGVKAERDPYRQADYSEVDLLLMYGADPSLKSLDKQGQSALHVAVRCGNSAVVRKLLRHGADLSIQDSQGLSALSAMFDGPPLRIREVEYMIILKSLLLRGADLDQEDHEGRRALHLAALNGHIKALILLIEMGASRDPKDKHGQTPLESAEKGGNEEAVKILKHFTSYR</sequence>
<dbReference type="GeneID" id="27340343"/>
<reference evidence="6 7" key="1">
    <citation type="submission" date="2015-01" db="EMBL/GenBank/DDBJ databases">
        <title>The Genome Sequence of Cladophialophora immunda CBS83496.</title>
        <authorList>
            <consortium name="The Broad Institute Genomics Platform"/>
            <person name="Cuomo C."/>
            <person name="de Hoog S."/>
            <person name="Gorbushina A."/>
            <person name="Stielow B."/>
            <person name="Teixiera M."/>
            <person name="Abouelleil A."/>
            <person name="Chapman S.B."/>
            <person name="Priest M."/>
            <person name="Young S.K."/>
            <person name="Wortman J."/>
            <person name="Nusbaum C."/>
            <person name="Birren B."/>
        </authorList>
    </citation>
    <scope>NUCLEOTIDE SEQUENCE [LARGE SCALE GENOMIC DNA]</scope>
    <source>
        <strain evidence="6 7">CBS 83496</strain>
    </source>
</reference>
<dbReference type="SMART" id="SM00248">
    <property type="entry name" value="ANK"/>
    <property type="match status" value="6"/>
</dbReference>
<dbReference type="Pfam" id="PF12796">
    <property type="entry name" value="Ank_2"/>
    <property type="match status" value="2"/>
</dbReference>
<evidence type="ECO:0000313" key="6">
    <source>
        <dbReference type="EMBL" id="KIW34370.1"/>
    </source>
</evidence>
<dbReference type="Gene3D" id="1.25.40.20">
    <property type="entry name" value="Ankyrin repeat-containing domain"/>
    <property type="match status" value="3"/>
</dbReference>
<dbReference type="PROSITE" id="PS50088">
    <property type="entry name" value="ANK_REPEAT"/>
    <property type="match status" value="3"/>
</dbReference>
<keyword evidence="7" id="KW-1185">Reference proteome</keyword>
<feature type="region of interest" description="Disordered" evidence="4">
    <location>
        <begin position="432"/>
        <end position="452"/>
    </location>
</feature>
<organism evidence="6 7">
    <name type="scientific">Cladophialophora immunda</name>
    <dbReference type="NCBI Taxonomy" id="569365"/>
    <lineage>
        <taxon>Eukaryota</taxon>
        <taxon>Fungi</taxon>
        <taxon>Dikarya</taxon>
        <taxon>Ascomycota</taxon>
        <taxon>Pezizomycotina</taxon>
        <taxon>Eurotiomycetes</taxon>
        <taxon>Chaetothyriomycetidae</taxon>
        <taxon>Chaetothyriales</taxon>
        <taxon>Herpotrichiellaceae</taxon>
        <taxon>Cladophialophora</taxon>
    </lineage>
</organism>
<name>A0A0D2CWY2_9EURO</name>
<dbReference type="InterPro" id="IPR036770">
    <property type="entry name" value="Ankyrin_rpt-contain_sf"/>
</dbReference>
<feature type="region of interest" description="Disordered" evidence="4">
    <location>
        <begin position="862"/>
        <end position="889"/>
    </location>
</feature>
<keyword evidence="1" id="KW-0677">Repeat</keyword>
<dbReference type="EMBL" id="KN847040">
    <property type="protein sequence ID" value="KIW34370.1"/>
    <property type="molecule type" value="Genomic_DNA"/>
</dbReference>
<proteinExistence type="predicted"/>
<dbReference type="PRINTS" id="PR01415">
    <property type="entry name" value="ANKYRIN"/>
</dbReference>
<dbReference type="OrthoDB" id="366390at2759"/>
<dbReference type="VEuPathDB" id="FungiDB:PV07_01149"/>
<feature type="domain" description="Nephrocystin 3-like N-terminal" evidence="5">
    <location>
        <begin position="284"/>
        <end position="384"/>
    </location>
</feature>
<dbReference type="Pfam" id="PF13857">
    <property type="entry name" value="Ank_5"/>
    <property type="match status" value="1"/>
</dbReference>
<feature type="compositionally biased region" description="Basic and acidic residues" evidence="4">
    <location>
        <begin position="838"/>
        <end position="847"/>
    </location>
</feature>
<feature type="region of interest" description="Disordered" evidence="4">
    <location>
        <begin position="374"/>
        <end position="396"/>
    </location>
</feature>
<dbReference type="HOGENOM" id="CLU_261742_0_0_1"/>
<dbReference type="InterPro" id="IPR002110">
    <property type="entry name" value="Ankyrin_rpt"/>
</dbReference>
<keyword evidence="2 3" id="KW-0040">ANK repeat</keyword>
<evidence type="ECO:0000313" key="7">
    <source>
        <dbReference type="Proteomes" id="UP000054466"/>
    </source>
</evidence>
<evidence type="ECO:0000256" key="2">
    <source>
        <dbReference type="ARBA" id="ARBA00023043"/>
    </source>
</evidence>
<dbReference type="PANTHER" id="PTHR24198:SF165">
    <property type="entry name" value="ANKYRIN REPEAT-CONTAINING PROTEIN-RELATED"/>
    <property type="match status" value="1"/>
</dbReference>
<feature type="region of interest" description="Disordered" evidence="4">
    <location>
        <begin position="838"/>
        <end position="857"/>
    </location>
</feature>
<feature type="repeat" description="ANK" evidence="3">
    <location>
        <begin position="986"/>
        <end position="1018"/>
    </location>
</feature>
<feature type="region of interest" description="Disordered" evidence="4">
    <location>
        <begin position="1265"/>
        <end position="1286"/>
    </location>
</feature>
<dbReference type="PANTHER" id="PTHR24198">
    <property type="entry name" value="ANKYRIN REPEAT AND PROTEIN KINASE DOMAIN-CONTAINING PROTEIN"/>
    <property type="match status" value="1"/>
</dbReference>
<gene>
    <name evidence="6" type="ORF">PV07_01149</name>
</gene>
<evidence type="ECO:0000256" key="1">
    <source>
        <dbReference type="ARBA" id="ARBA00022737"/>
    </source>
</evidence>
<dbReference type="PROSITE" id="PS50297">
    <property type="entry name" value="ANK_REP_REGION"/>
    <property type="match status" value="3"/>
</dbReference>
<protein>
    <recommendedName>
        <fullName evidence="5">Nephrocystin 3-like N-terminal domain-containing protein</fullName>
    </recommendedName>
</protein>
<dbReference type="STRING" id="569365.A0A0D2CWY2"/>
<dbReference type="Proteomes" id="UP000054466">
    <property type="component" value="Unassembled WGS sequence"/>
</dbReference>
<dbReference type="Pfam" id="PF24883">
    <property type="entry name" value="NPHP3_N"/>
    <property type="match status" value="1"/>
</dbReference>
<dbReference type="InterPro" id="IPR056884">
    <property type="entry name" value="NPHP3-like_N"/>
</dbReference>
<dbReference type="SUPFAM" id="SSF48403">
    <property type="entry name" value="Ankyrin repeat"/>
    <property type="match status" value="1"/>
</dbReference>
<evidence type="ECO:0000259" key="5">
    <source>
        <dbReference type="Pfam" id="PF24883"/>
    </source>
</evidence>
<dbReference type="RefSeq" id="XP_016254586.1">
    <property type="nucleotide sequence ID" value="XM_016387658.1"/>
</dbReference>
<feature type="repeat" description="ANK" evidence="3">
    <location>
        <begin position="1237"/>
        <end position="1269"/>
    </location>
</feature>